<dbReference type="AlphaFoldDB" id="A0A3D8JAH6"/>
<dbReference type="CDD" id="cd01335">
    <property type="entry name" value="Radical_SAM"/>
    <property type="match status" value="1"/>
</dbReference>
<dbReference type="RefSeq" id="WP_115578758.1">
    <property type="nucleotide sequence ID" value="NZ_NXLX01000005.1"/>
</dbReference>
<organism evidence="5 6">
    <name type="scientific">Helicobacter anseris</name>
    <dbReference type="NCBI Taxonomy" id="375926"/>
    <lineage>
        <taxon>Bacteria</taxon>
        <taxon>Pseudomonadati</taxon>
        <taxon>Campylobacterota</taxon>
        <taxon>Epsilonproteobacteria</taxon>
        <taxon>Campylobacterales</taxon>
        <taxon>Helicobacteraceae</taxon>
        <taxon>Helicobacter</taxon>
    </lineage>
</organism>
<dbReference type="PANTHER" id="PTHR43432:SF3">
    <property type="entry name" value="SLR0285 PROTEIN"/>
    <property type="match status" value="1"/>
</dbReference>
<protein>
    <submittedName>
        <fullName evidence="5">Radical SAM protein</fullName>
    </submittedName>
</protein>
<dbReference type="InterPro" id="IPR058240">
    <property type="entry name" value="rSAM_sf"/>
</dbReference>
<sequence length="300" mass="35455">MLEIKEIQTKSILSQSNLPVCDYSANPYTGCTFACKYCYACFMKRFSNHPEVWGEFLDVKYWQPLKNTQKYANKELFIGSVTDPYNPQERTYQRTKALLEELKDSGIKLSIATKSDLILRDLELIKSFKNARVSFSINTLDENFRRDMDRAVPIKRRLEAMRILYNEGITTTCFISPIFPQITDVEAIINEAQSYCHFIWLENLNLRGSYKPVIMEYIRTKYPKLLPLYQEIYTQGKKNYWQWLDSKLKVFAEGKGIEYVYNDDTLIPRSKPIIVNYFYHELIKKNAKVIKRENQKEWGI</sequence>
<dbReference type="GO" id="GO:0051536">
    <property type="term" value="F:iron-sulfur cluster binding"/>
    <property type="evidence" value="ECO:0007669"/>
    <property type="project" value="UniProtKB-KW"/>
</dbReference>
<dbReference type="GO" id="GO:0046872">
    <property type="term" value="F:metal ion binding"/>
    <property type="evidence" value="ECO:0007669"/>
    <property type="project" value="UniProtKB-KW"/>
</dbReference>
<evidence type="ECO:0000256" key="3">
    <source>
        <dbReference type="ARBA" id="ARBA00023014"/>
    </source>
</evidence>
<evidence type="ECO:0000256" key="2">
    <source>
        <dbReference type="ARBA" id="ARBA00023004"/>
    </source>
</evidence>
<reference evidence="5 6" key="1">
    <citation type="submission" date="2018-04" db="EMBL/GenBank/DDBJ databases">
        <title>Novel Campyloabacter and Helicobacter Species and Strains.</title>
        <authorList>
            <person name="Mannion A.J."/>
            <person name="Shen Z."/>
            <person name="Fox J.G."/>
        </authorList>
    </citation>
    <scope>NUCLEOTIDE SEQUENCE [LARGE SCALE GENOMIC DNA]</scope>
    <source>
        <strain evidence="5 6">MIT 04-9362</strain>
    </source>
</reference>
<dbReference type="Pfam" id="PF04055">
    <property type="entry name" value="Radical_SAM"/>
    <property type="match status" value="1"/>
</dbReference>
<keyword evidence="2" id="KW-0408">Iron</keyword>
<keyword evidence="1" id="KW-0479">Metal-binding</keyword>
<dbReference type="EMBL" id="NXLX01000005">
    <property type="protein sequence ID" value="RDU74076.1"/>
    <property type="molecule type" value="Genomic_DNA"/>
</dbReference>
<accession>A0A3D8JAH6</accession>
<comment type="caution">
    <text evidence="5">The sequence shown here is derived from an EMBL/GenBank/DDBJ whole genome shotgun (WGS) entry which is preliminary data.</text>
</comment>
<dbReference type="InterPro" id="IPR006638">
    <property type="entry name" value="Elp3/MiaA/NifB-like_rSAM"/>
</dbReference>
<gene>
    <name evidence="5" type="ORF">CQA57_03000</name>
</gene>
<dbReference type="Proteomes" id="UP000256695">
    <property type="component" value="Unassembled WGS sequence"/>
</dbReference>
<name>A0A3D8JAH6_9HELI</name>
<feature type="domain" description="Elp3/MiaA/NifB-like radical SAM core" evidence="4">
    <location>
        <begin position="21"/>
        <end position="224"/>
    </location>
</feature>
<dbReference type="OrthoDB" id="9785699at2"/>
<dbReference type="Gene3D" id="3.80.30.30">
    <property type="match status" value="1"/>
</dbReference>
<keyword evidence="3" id="KW-0411">Iron-sulfur</keyword>
<proteinExistence type="predicted"/>
<dbReference type="PANTHER" id="PTHR43432">
    <property type="entry name" value="SLR0285 PROTEIN"/>
    <property type="match status" value="1"/>
</dbReference>
<dbReference type="GO" id="GO:0003824">
    <property type="term" value="F:catalytic activity"/>
    <property type="evidence" value="ECO:0007669"/>
    <property type="project" value="InterPro"/>
</dbReference>
<dbReference type="InterPro" id="IPR040086">
    <property type="entry name" value="MJ0683-like"/>
</dbReference>
<keyword evidence="6" id="KW-1185">Reference proteome</keyword>
<evidence type="ECO:0000259" key="4">
    <source>
        <dbReference type="SMART" id="SM00729"/>
    </source>
</evidence>
<dbReference type="SFLD" id="SFLDS00029">
    <property type="entry name" value="Radical_SAM"/>
    <property type="match status" value="1"/>
</dbReference>
<dbReference type="SUPFAM" id="SSF102114">
    <property type="entry name" value="Radical SAM enzymes"/>
    <property type="match status" value="1"/>
</dbReference>
<evidence type="ECO:0000313" key="5">
    <source>
        <dbReference type="EMBL" id="RDU74076.1"/>
    </source>
</evidence>
<dbReference type="SFLD" id="SFLDG01084">
    <property type="entry name" value="Uncharacterised_Radical_SAM_Su"/>
    <property type="match status" value="1"/>
</dbReference>
<dbReference type="SMART" id="SM00729">
    <property type="entry name" value="Elp3"/>
    <property type="match status" value="1"/>
</dbReference>
<dbReference type="InterPro" id="IPR007197">
    <property type="entry name" value="rSAM"/>
</dbReference>
<evidence type="ECO:0000313" key="6">
    <source>
        <dbReference type="Proteomes" id="UP000256695"/>
    </source>
</evidence>
<evidence type="ECO:0000256" key="1">
    <source>
        <dbReference type="ARBA" id="ARBA00022723"/>
    </source>
</evidence>